<accession>A0A9P7A8B4</accession>
<organism evidence="2 3">
    <name type="scientific">Suillus plorans</name>
    <dbReference type="NCBI Taxonomy" id="116603"/>
    <lineage>
        <taxon>Eukaryota</taxon>
        <taxon>Fungi</taxon>
        <taxon>Dikarya</taxon>
        <taxon>Basidiomycota</taxon>
        <taxon>Agaricomycotina</taxon>
        <taxon>Agaricomycetes</taxon>
        <taxon>Agaricomycetidae</taxon>
        <taxon>Boletales</taxon>
        <taxon>Suillineae</taxon>
        <taxon>Suillaceae</taxon>
        <taxon>Suillus</taxon>
    </lineage>
</organism>
<evidence type="ECO:0000256" key="1">
    <source>
        <dbReference type="SAM" id="MobiDB-lite"/>
    </source>
</evidence>
<evidence type="ECO:0000313" key="2">
    <source>
        <dbReference type="EMBL" id="KAG1784360.1"/>
    </source>
</evidence>
<sequence length="125" mass="14087">MSSTGSEDHSHHQMERARTAREPRPDLYGGRLRLCLSRTDYDTREDYRLRARTPATAPGPLPLPSCPARAPRYSVDLRVEHIPGQQNVIADALSRFHNELVKDLVPSAQIFDFEPPRDALGVAEK</sequence>
<dbReference type="Proteomes" id="UP000719766">
    <property type="component" value="Unassembled WGS sequence"/>
</dbReference>
<feature type="compositionally biased region" description="Basic and acidic residues" evidence="1">
    <location>
        <begin position="1"/>
        <end position="25"/>
    </location>
</feature>
<reference evidence="2" key="1">
    <citation type="journal article" date="2020" name="New Phytol.">
        <title>Comparative genomics reveals dynamic genome evolution in host specialist ectomycorrhizal fungi.</title>
        <authorList>
            <person name="Lofgren L.A."/>
            <person name="Nguyen N.H."/>
            <person name="Vilgalys R."/>
            <person name="Ruytinx J."/>
            <person name="Liao H.L."/>
            <person name="Branco S."/>
            <person name="Kuo A."/>
            <person name="LaButti K."/>
            <person name="Lipzen A."/>
            <person name="Andreopoulos W."/>
            <person name="Pangilinan J."/>
            <person name="Riley R."/>
            <person name="Hundley H."/>
            <person name="Na H."/>
            <person name="Barry K."/>
            <person name="Grigoriev I.V."/>
            <person name="Stajich J.E."/>
            <person name="Kennedy P.G."/>
        </authorList>
    </citation>
    <scope>NUCLEOTIDE SEQUENCE</scope>
    <source>
        <strain evidence="2">S12</strain>
    </source>
</reference>
<dbReference type="RefSeq" id="XP_041151845.1">
    <property type="nucleotide sequence ID" value="XM_041308046.1"/>
</dbReference>
<protein>
    <submittedName>
        <fullName evidence="2">Uncharacterized protein</fullName>
    </submittedName>
</protein>
<feature type="region of interest" description="Disordered" evidence="1">
    <location>
        <begin position="1"/>
        <end position="26"/>
    </location>
</feature>
<dbReference type="EMBL" id="JABBWE010000156">
    <property type="protein sequence ID" value="KAG1784360.1"/>
    <property type="molecule type" value="Genomic_DNA"/>
</dbReference>
<dbReference type="GeneID" id="64601810"/>
<name>A0A9P7A8B4_9AGAM</name>
<gene>
    <name evidence="2" type="ORF">HD556DRAFT_1451860</name>
</gene>
<evidence type="ECO:0000313" key="3">
    <source>
        <dbReference type="Proteomes" id="UP000719766"/>
    </source>
</evidence>
<keyword evidence="3" id="KW-1185">Reference proteome</keyword>
<dbReference type="AlphaFoldDB" id="A0A9P7A8B4"/>
<comment type="caution">
    <text evidence="2">The sequence shown here is derived from an EMBL/GenBank/DDBJ whole genome shotgun (WGS) entry which is preliminary data.</text>
</comment>
<dbReference type="OrthoDB" id="2645778at2759"/>
<proteinExistence type="predicted"/>